<organism evidence="12 13">
    <name type="scientific">Astyanax mexicanus</name>
    <name type="common">Blind cave fish</name>
    <name type="synonym">Astyanax fasciatus mexicanus</name>
    <dbReference type="NCBI Taxonomy" id="7994"/>
    <lineage>
        <taxon>Eukaryota</taxon>
        <taxon>Metazoa</taxon>
        <taxon>Chordata</taxon>
        <taxon>Craniata</taxon>
        <taxon>Vertebrata</taxon>
        <taxon>Euteleostomi</taxon>
        <taxon>Actinopterygii</taxon>
        <taxon>Neopterygii</taxon>
        <taxon>Teleostei</taxon>
        <taxon>Ostariophysi</taxon>
        <taxon>Characiformes</taxon>
        <taxon>Characoidei</taxon>
        <taxon>Acestrorhamphidae</taxon>
        <taxon>Acestrorhamphinae</taxon>
        <taxon>Astyanax</taxon>
    </lineage>
</organism>
<keyword evidence="3" id="KW-0812">Transmembrane</keyword>
<dbReference type="GO" id="GO:0004569">
    <property type="term" value="F:glycoprotein endo-alpha-1,2-mannosidase activity"/>
    <property type="evidence" value="ECO:0007669"/>
    <property type="project" value="UniProtKB-EC"/>
</dbReference>
<keyword evidence="8" id="KW-0472">Membrane</keyword>
<evidence type="ECO:0000313" key="13">
    <source>
        <dbReference type="Proteomes" id="UP000752171"/>
    </source>
</evidence>
<evidence type="ECO:0000256" key="10">
    <source>
        <dbReference type="ARBA" id="ARBA00039288"/>
    </source>
</evidence>
<dbReference type="GO" id="GO:0000139">
    <property type="term" value="C:Golgi membrane"/>
    <property type="evidence" value="ECO:0007669"/>
    <property type="project" value="UniProtKB-SubCell"/>
</dbReference>
<dbReference type="PANTHER" id="PTHR13572:SF1">
    <property type="entry name" value="GLYCOPROTEIN ENDO-ALPHA-1,2-MANNOSIDASE"/>
    <property type="match status" value="1"/>
</dbReference>
<comment type="subcellular location">
    <subcellularLocation>
        <location evidence="1">Golgi apparatus membrane</location>
        <topology evidence="1">Single-pass type II membrane protein</topology>
    </subcellularLocation>
</comment>
<evidence type="ECO:0000256" key="8">
    <source>
        <dbReference type="ARBA" id="ARBA00023136"/>
    </source>
</evidence>
<protein>
    <recommendedName>
        <fullName evidence="10">Glycoprotein endo-alpha-1,2-mannosidase</fullName>
        <ecNumber evidence="9">3.2.1.130</ecNumber>
    </recommendedName>
</protein>
<dbReference type="EC" id="3.2.1.130" evidence="9"/>
<comment type="caution">
    <text evidence="12">The sequence shown here is derived from an EMBL/GenBank/DDBJ whole genome shotgun (WGS) entry which is preliminary data.</text>
</comment>
<evidence type="ECO:0000313" key="12">
    <source>
        <dbReference type="EMBL" id="KAG9268920.1"/>
    </source>
</evidence>
<evidence type="ECO:0000256" key="6">
    <source>
        <dbReference type="ARBA" id="ARBA00022989"/>
    </source>
</evidence>
<evidence type="ECO:0000256" key="9">
    <source>
        <dbReference type="ARBA" id="ARBA00038876"/>
    </source>
</evidence>
<evidence type="ECO:0000256" key="2">
    <source>
        <dbReference type="ARBA" id="ARBA00009559"/>
    </source>
</evidence>
<evidence type="ECO:0000256" key="3">
    <source>
        <dbReference type="ARBA" id="ARBA00022692"/>
    </source>
</evidence>
<name>A0A8T2LB96_ASTMX</name>
<dbReference type="Proteomes" id="UP000752171">
    <property type="component" value="Unassembled WGS sequence"/>
</dbReference>
<accession>A0A8T2LB96</accession>
<dbReference type="Pfam" id="PF16317">
    <property type="entry name" value="Glyco_hydro_99"/>
    <property type="match status" value="1"/>
</dbReference>
<evidence type="ECO:0000256" key="4">
    <source>
        <dbReference type="ARBA" id="ARBA00022801"/>
    </source>
</evidence>
<dbReference type="AlphaFoldDB" id="A0A8T2LB96"/>
<keyword evidence="6" id="KW-1133">Transmembrane helix</keyword>
<dbReference type="OrthoDB" id="406152at2759"/>
<sequence length="456" mass="52428">MARFRRKSCVTLTALALLIFVITVILKTLTPDDTSAVDAFGLGLFAVKSQREEDHLLRNRVNVEIRTRAPHVMTRKVPEEKELSFQSEDHAFPLPNYNMHVFYYIWYGNPQFDGKFIHWDHPLLPHWDAKVAAGYPKGRHEPPDDIGANFYPALGAYSSRDPSVIEAHMQQLRTAAIGVLAVSWYPAGMKDDNGEPVDDIIPLILEVADKYKVKVVFHIEPYKGRDENSMLENIKYIVDKYGEHPAFFRYRSPSGKLLPLFYIYDSYLQNPDIWAQMLKTTGKKSIRNTPYDGVFIGLLVEEKHKKEMLAAGFDGIYTYFATNGFSYGSSYHNWKSIKDFCDRNNLIFIPSVGPGYIDTSIRPWNSQNTRNRLNGKYYETSLSAAVATMPQVISITSFNEWHEGTQIETAIPKTGGQTAYLDYLPHKPAVYLEITRRWAIKFSEEQEKWLERQDQL</sequence>
<reference evidence="12 13" key="1">
    <citation type="submission" date="2021-07" db="EMBL/GenBank/DDBJ databases">
        <authorList>
            <person name="Imarazene B."/>
            <person name="Zahm M."/>
            <person name="Klopp C."/>
            <person name="Cabau C."/>
            <person name="Beille S."/>
            <person name="Jouanno E."/>
            <person name="Castinel A."/>
            <person name="Lluch J."/>
            <person name="Gil L."/>
            <person name="Kuchtly C."/>
            <person name="Lopez Roques C."/>
            <person name="Donnadieu C."/>
            <person name="Parrinello H."/>
            <person name="Journot L."/>
            <person name="Du K."/>
            <person name="Schartl M."/>
            <person name="Retaux S."/>
            <person name="Guiguen Y."/>
        </authorList>
    </citation>
    <scope>NUCLEOTIDE SEQUENCE [LARGE SCALE GENOMIC DNA]</scope>
    <source>
        <strain evidence="12">Pach_M1</strain>
        <tissue evidence="12">Testis</tissue>
    </source>
</reference>
<keyword evidence="5" id="KW-0735">Signal-anchor</keyword>
<comment type="similarity">
    <text evidence="2">Belongs to the glycosyl hydrolase 99 family.</text>
</comment>
<keyword evidence="7" id="KW-0333">Golgi apparatus</keyword>
<evidence type="ECO:0000256" key="1">
    <source>
        <dbReference type="ARBA" id="ARBA00004323"/>
    </source>
</evidence>
<evidence type="ECO:0000256" key="7">
    <source>
        <dbReference type="ARBA" id="ARBA00023034"/>
    </source>
</evidence>
<dbReference type="CDD" id="cd11574">
    <property type="entry name" value="GH99"/>
    <property type="match status" value="1"/>
</dbReference>
<proteinExistence type="inferred from homology"/>
<dbReference type="PANTHER" id="PTHR13572">
    <property type="entry name" value="ENDO-ALPHA-1,2-MANNOSIDASE"/>
    <property type="match status" value="1"/>
</dbReference>
<keyword evidence="4" id="KW-0378">Hydrolase</keyword>
<dbReference type="InterPro" id="IPR026071">
    <property type="entry name" value="Glyco_Hydrolase_99"/>
</dbReference>
<dbReference type="Gene3D" id="3.20.20.80">
    <property type="entry name" value="Glycosidases"/>
    <property type="match status" value="1"/>
</dbReference>
<gene>
    <name evidence="12" type="primary">MANEA</name>
    <name evidence="12" type="ORF">AMEX_G17951</name>
</gene>
<dbReference type="EMBL" id="JAICCE010000014">
    <property type="protein sequence ID" value="KAG9268920.1"/>
    <property type="molecule type" value="Genomic_DNA"/>
</dbReference>
<evidence type="ECO:0000256" key="11">
    <source>
        <dbReference type="ARBA" id="ARBA00049330"/>
    </source>
</evidence>
<comment type="catalytic activity">
    <reaction evidence="11">
        <text>N-{alpha-Glc-(1-&gt;3)-alpha-Man-(1-&gt;2)-alpha-Man-(1-&gt;2)-alpha-Man-(1-&gt;3)-[alpha-Man-(1-&gt;2)-alpha-Man-(1-&gt;3)-[alpha-Man-(1-&gt;2)-alpha-Man-(1-&gt;6)]-alpha-Man-(1-&gt;6)]-beta-Man-(1-&gt;4)-beta-GlcNAc-(1-&gt;4)-beta-GlcNAc}-L-asparaginyl-[protein] + H2O = alpha-D-glucosyl-(1-&gt;3)-D-mannopyranose + N(4)-{alpha-D-Man-(1-&gt;2)-alpha-D-Man-(1-&gt;3)-[alpha-D-Man-(1-&gt;2)-alpha-D-Man-(1-&gt;3)-[alpha-D-Man-(1-&gt;2)-alpha-D-Man-(1-&gt;6)]-alpha-D-Man-(1-&gt;6)]-beta-D-Man-(1-&gt;4)-beta-D-GlaNAc-(1-&gt;4)-beta-D-GlcNAc}-L-asparaginyl-[protein] (N-glucan mannose isomer 8A1,2,3B1,2)</text>
        <dbReference type="Rhea" id="RHEA:54824"/>
        <dbReference type="Rhea" id="RHEA-COMP:14010"/>
        <dbReference type="Rhea" id="RHEA-COMP:14011"/>
        <dbReference type="ChEBI" id="CHEBI:15377"/>
        <dbReference type="ChEBI" id="CHEBI:52996"/>
        <dbReference type="ChEBI" id="CHEBI:59080"/>
        <dbReference type="ChEBI" id="CHEBI:60627"/>
        <dbReference type="EC" id="3.2.1.130"/>
    </reaction>
</comment>
<dbReference type="FunFam" id="3.20.20.80:FF:000019">
    <property type="entry name" value="glycoprotein endo-alpha-1,2-mannosidase"/>
    <property type="match status" value="1"/>
</dbReference>
<evidence type="ECO:0000256" key="5">
    <source>
        <dbReference type="ARBA" id="ARBA00022968"/>
    </source>
</evidence>